<evidence type="ECO:0000313" key="1">
    <source>
        <dbReference type="EMBL" id="GIZ00180.1"/>
    </source>
</evidence>
<reference evidence="1 2" key="1">
    <citation type="submission" date="2021-06" db="EMBL/GenBank/DDBJ databases">
        <title>Caerostris extrusa draft genome.</title>
        <authorList>
            <person name="Kono N."/>
            <person name="Arakawa K."/>
        </authorList>
    </citation>
    <scope>NUCLEOTIDE SEQUENCE [LARGE SCALE GENOMIC DNA]</scope>
</reference>
<keyword evidence="2" id="KW-1185">Reference proteome</keyword>
<name>A0AAV4XZI7_CAEEX</name>
<dbReference type="Proteomes" id="UP001054945">
    <property type="component" value="Unassembled WGS sequence"/>
</dbReference>
<proteinExistence type="predicted"/>
<gene>
    <name evidence="1" type="ORF">CEXT_693791</name>
</gene>
<dbReference type="EMBL" id="BPLR01001128">
    <property type="protein sequence ID" value="GIZ00180.1"/>
    <property type="molecule type" value="Genomic_DNA"/>
</dbReference>
<accession>A0AAV4XZI7</accession>
<comment type="caution">
    <text evidence="1">The sequence shown here is derived from an EMBL/GenBank/DDBJ whole genome shotgun (WGS) entry which is preliminary data.</text>
</comment>
<sequence length="81" mass="9457">MDGYIYPHFFPLKKNAYLNMCGLIVCFPRFPRDGFDSQDDDDDDDGDDDNDEHASFLKGSERWLIENFNSLLWPYSRLGKG</sequence>
<evidence type="ECO:0000313" key="2">
    <source>
        <dbReference type="Proteomes" id="UP001054945"/>
    </source>
</evidence>
<protein>
    <submittedName>
        <fullName evidence="1">Uncharacterized protein</fullName>
    </submittedName>
</protein>
<dbReference type="AlphaFoldDB" id="A0AAV4XZI7"/>
<organism evidence="1 2">
    <name type="scientific">Caerostris extrusa</name>
    <name type="common">Bark spider</name>
    <name type="synonym">Caerostris bankana</name>
    <dbReference type="NCBI Taxonomy" id="172846"/>
    <lineage>
        <taxon>Eukaryota</taxon>
        <taxon>Metazoa</taxon>
        <taxon>Ecdysozoa</taxon>
        <taxon>Arthropoda</taxon>
        <taxon>Chelicerata</taxon>
        <taxon>Arachnida</taxon>
        <taxon>Araneae</taxon>
        <taxon>Araneomorphae</taxon>
        <taxon>Entelegynae</taxon>
        <taxon>Araneoidea</taxon>
        <taxon>Araneidae</taxon>
        <taxon>Caerostris</taxon>
    </lineage>
</organism>